<keyword evidence="5 7" id="KW-1133">Transmembrane helix</keyword>
<dbReference type="PANTHER" id="PTHR34582">
    <property type="entry name" value="UPF0702 TRANSMEMBRANE PROTEIN YCAP"/>
    <property type="match status" value="1"/>
</dbReference>
<evidence type="ECO:0000256" key="5">
    <source>
        <dbReference type="ARBA" id="ARBA00022989"/>
    </source>
</evidence>
<organism evidence="10 11">
    <name type="scientific">Sphingomonas xinjiangensis</name>
    <dbReference type="NCBI Taxonomy" id="643568"/>
    <lineage>
        <taxon>Bacteria</taxon>
        <taxon>Pseudomonadati</taxon>
        <taxon>Pseudomonadota</taxon>
        <taxon>Alphaproteobacteria</taxon>
        <taxon>Sphingomonadales</taxon>
        <taxon>Sphingomonadaceae</taxon>
        <taxon>Sphingomonas</taxon>
    </lineage>
</organism>
<accession>A0A840YL18</accession>
<dbReference type="InterPro" id="IPR048454">
    <property type="entry name" value="YetF_N"/>
</dbReference>
<evidence type="ECO:0000256" key="6">
    <source>
        <dbReference type="ARBA" id="ARBA00023136"/>
    </source>
</evidence>
<keyword evidence="4 7" id="KW-0812">Transmembrane</keyword>
<comment type="similarity">
    <text evidence="2">Belongs to the UPF0702 family.</text>
</comment>
<evidence type="ECO:0000259" key="8">
    <source>
        <dbReference type="Pfam" id="PF04239"/>
    </source>
</evidence>
<evidence type="ECO:0000256" key="4">
    <source>
        <dbReference type="ARBA" id="ARBA00022692"/>
    </source>
</evidence>
<feature type="transmembrane region" description="Helical" evidence="7">
    <location>
        <begin position="73"/>
        <end position="91"/>
    </location>
</feature>
<evidence type="ECO:0000256" key="2">
    <source>
        <dbReference type="ARBA" id="ARBA00006448"/>
    </source>
</evidence>
<evidence type="ECO:0000313" key="10">
    <source>
        <dbReference type="EMBL" id="MBB5710026.1"/>
    </source>
</evidence>
<feature type="domain" description="YetF C-terminal" evidence="8">
    <location>
        <begin position="97"/>
        <end position="165"/>
    </location>
</feature>
<reference evidence="10 11" key="1">
    <citation type="submission" date="2020-08" db="EMBL/GenBank/DDBJ databases">
        <title>Genomic Encyclopedia of Type Strains, Phase IV (KMG-IV): sequencing the most valuable type-strain genomes for metagenomic binning, comparative biology and taxonomic classification.</title>
        <authorList>
            <person name="Goeker M."/>
        </authorList>
    </citation>
    <scope>NUCLEOTIDE SEQUENCE [LARGE SCALE GENOMIC DNA]</scope>
    <source>
        <strain evidence="10 11">DSM 26736</strain>
    </source>
</reference>
<feature type="transmembrane region" description="Helical" evidence="7">
    <location>
        <begin position="17"/>
        <end position="36"/>
    </location>
</feature>
<dbReference type="GO" id="GO:0005886">
    <property type="term" value="C:plasma membrane"/>
    <property type="evidence" value="ECO:0007669"/>
    <property type="project" value="UniProtKB-SubCell"/>
</dbReference>
<dbReference type="Pfam" id="PF20730">
    <property type="entry name" value="YetF_N"/>
    <property type="match status" value="1"/>
</dbReference>
<comment type="subcellular location">
    <subcellularLocation>
        <location evidence="1">Cell membrane</location>
        <topology evidence="1">Multi-pass membrane protein</topology>
    </subcellularLocation>
</comment>
<dbReference type="AlphaFoldDB" id="A0A840YL18"/>
<dbReference type="Pfam" id="PF04239">
    <property type="entry name" value="DUF421"/>
    <property type="match status" value="1"/>
</dbReference>
<feature type="domain" description="YetF-like N-terminal transmembrane" evidence="9">
    <location>
        <begin position="26"/>
        <end position="89"/>
    </location>
</feature>
<protein>
    <submittedName>
        <fullName evidence="10">Uncharacterized membrane protein YcaP (DUF421 family)</fullName>
    </submittedName>
</protein>
<evidence type="ECO:0000256" key="3">
    <source>
        <dbReference type="ARBA" id="ARBA00022475"/>
    </source>
</evidence>
<name>A0A840YL18_9SPHN</name>
<dbReference type="Proteomes" id="UP000527143">
    <property type="component" value="Unassembled WGS sequence"/>
</dbReference>
<dbReference type="InterPro" id="IPR007353">
    <property type="entry name" value="DUF421"/>
</dbReference>
<sequence>MRIVQRGCSMFFDNISGLLRVLVVSLLAYAAMVLILRVAGKRALAKLNAFDLVVTVALGSTLATVLLSKDVALAEGVLAFVALAALQWLVSRASIASSRFRTLVRSEPRLLFENGAYREEAMAQERVTRAEVDSAVRNAGHGRLEAIAAVVLETDGSMSVIGLEEGEQLTALCSVKR</sequence>
<proteinExistence type="inferred from homology"/>
<keyword evidence="6 7" id="KW-0472">Membrane</keyword>
<dbReference type="EMBL" id="JACIJF010000003">
    <property type="protein sequence ID" value="MBB5710026.1"/>
    <property type="molecule type" value="Genomic_DNA"/>
</dbReference>
<keyword evidence="11" id="KW-1185">Reference proteome</keyword>
<keyword evidence="3" id="KW-1003">Cell membrane</keyword>
<dbReference type="PANTHER" id="PTHR34582:SF6">
    <property type="entry name" value="UPF0702 TRANSMEMBRANE PROTEIN YCAP"/>
    <property type="match status" value="1"/>
</dbReference>
<comment type="caution">
    <text evidence="10">The sequence shown here is derived from an EMBL/GenBank/DDBJ whole genome shotgun (WGS) entry which is preliminary data.</text>
</comment>
<feature type="transmembrane region" description="Helical" evidence="7">
    <location>
        <begin position="48"/>
        <end position="67"/>
    </location>
</feature>
<dbReference type="RefSeq" id="WP_246352226.1">
    <property type="nucleotide sequence ID" value="NZ_JACIJF010000003.1"/>
</dbReference>
<evidence type="ECO:0000259" key="9">
    <source>
        <dbReference type="Pfam" id="PF20730"/>
    </source>
</evidence>
<dbReference type="Gene3D" id="3.30.240.20">
    <property type="entry name" value="bsu07140 like domains"/>
    <property type="match status" value="1"/>
</dbReference>
<dbReference type="InterPro" id="IPR023090">
    <property type="entry name" value="UPF0702_alpha/beta_dom_sf"/>
</dbReference>
<evidence type="ECO:0000256" key="1">
    <source>
        <dbReference type="ARBA" id="ARBA00004651"/>
    </source>
</evidence>
<evidence type="ECO:0000256" key="7">
    <source>
        <dbReference type="SAM" id="Phobius"/>
    </source>
</evidence>
<gene>
    <name evidence="10" type="ORF">FHT02_001254</name>
</gene>
<evidence type="ECO:0000313" key="11">
    <source>
        <dbReference type="Proteomes" id="UP000527143"/>
    </source>
</evidence>